<keyword evidence="2" id="KW-0732">Signal</keyword>
<dbReference type="InterPro" id="IPR036508">
    <property type="entry name" value="Chitin-bd_dom_sf"/>
</dbReference>
<keyword evidence="3" id="KW-0677">Repeat</keyword>
<dbReference type="Proteomes" id="UP000276776">
    <property type="component" value="Unassembled WGS sequence"/>
</dbReference>
<dbReference type="GO" id="GO:0005576">
    <property type="term" value="C:extracellular region"/>
    <property type="evidence" value="ECO:0007669"/>
    <property type="project" value="InterPro"/>
</dbReference>
<evidence type="ECO:0000313" key="9">
    <source>
        <dbReference type="WBParaSite" id="TCLT_0000202301-mRNA-1"/>
    </source>
</evidence>
<dbReference type="EMBL" id="UYYF01000337">
    <property type="protein sequence ID" value="VDM97760.1"/>
    <property type="molecule type" value="Genomic_DNA"/>
</dbReference>
<dbReference type="SUPFAM" id="SSF57625">
    <property type="entry name" value="Invertebrate chitin-binding proteins"/>
    <property type="match status" value="5"/>
</dbReference>
<feature type="domain" description="Chitin-binding type-2" evidence="6">
    <location>
        <begin position="387"/>
        <end position="431"/>
    </location>
</feature>
<dbReference type="Gene3D" id="2.170.140.10">
    <property type="entry name" value="Chitin binding domain"/>
    <property type="match status" value="2"/>
</dbReference>
<evidence type="ECO:0000256" key="4">
    <source>
        <dbReference type="ARBA" id="ARBA00023157"/>
    </source>
</evidence>
<dbReference type="PANTHER" id="PTHR23301">
    <property type="entry name" value="CHITIN BINDING PERITROPHIN-A"/>
    <property type="match status" value="1"/>
</dbReference>
<dbReference type="GO" id="GO:0008061">
    <property type="term" value="F:chitin binding"/>
    <property type="evidence" value="ECO:0007669"/>
    <property type="project" value="UniProtKB-KW"/>
</dbReference>
<gene>
    <name evidence="7" type="ORF">TCLT_LOCUS2024</name>
</gene>
<feature type="domain" description="Chitin-binding type-2" evidence="6">
    <location>
        <begin position="494"/>
        <end position="553"/>
    </location>
</feature>
<reference evidence="7 8" key="2">
    <citation type="submission" date="2018-11" db="EMBL/GenBank/DDBJ databases">
        <authorList>
            <consortium name="Pathogen Informatics"/>
        </authorList>
    </citation>
    <scope>NUCLEOTIDE SEQUENCE [LARGE SCALE GENOMIC DNA]</scope>
</reference>
<evidence type="ECO:0000256" key="3">
    <source>
        <dbReference type="ARBA" id="ARBA00022737"/>
    </source>
</evidence>
<dbReference type="AlphaFoldDB" id="A0A158RB53"/>
<dbReference type="OrthoDB" id="5831849at2759"/>
<evidence type="ECO:0000313" key="7">
    <source>
        <dbReference type="EMBL" id="VDM97760.1"/>
    </source>
</evidence>
<evidence type="ECO:0000256" key="2">
    <source>
        <dbReference type="ARBA" id="ARBA00022729"/>
    </source>
</evidence>
<dbReference type="SMART" id="SM00494">
    <property type="entry name" value="ChtBD2"/>
    <property type="match status" value="6"/>
</dbReference>
<dbReference type="WBParaSite" id="TCLT_0000202301-mRNA-1">
    <property type="protein sequence ID" value="TCLT_0000202301-mRNA-1"/>
    <property type="gene ID" value="TCLT_0000202301"/>
</dbReference>
<dbReference type="InterPro" id="IPR002557">
    <property type="entry name" value="Chitin-bd_dom"/>
</dbReference>
<reference evidence="9" key="1">
    <citation type="submission" date="2016-04" db="UniProtKB">
        <authorList>
            <consortium name="WormBaseParasite"/>
        </authorList>
    </citation>
    <scope>IDENTIFICATION</scope>
</reference>
<protein>
    <submittedName>
        <fullName evidence="9">Chitin-binding type-2 domain-containing protein</fullName>
    </submittedName>
</protein>
<proteinExistence type="predicted"/>
<dbReference type="OMA" id="KCAKGSF"/>
<organism evidence="9">
    <name type="scientific">Thelazia callipaeda</name>
    <name type="common">Oriental eyeworm</name>
    <name type="synonym">Parasitic nematode</name>
    <dbReference type="NCBI Taxonomy" id="103827"/>
    <lineage>
        <taxon>Eukaryota</taxon>
        <taxon>Metazoa</taxon>
        <taxon>Ecdysozoa</taxon>
        <taxon>Nematoda</taxon>
        <taxon>Chromadorea</taxon>
        <taxon>Rhabditida</taxon>
        <taxon>Spirurina</taxon>
        <taxon>Spiruromorpha</taxon>
        <taxon>Thelazioidea</taxon>
        <taxon>Thelaziidae</taxon>
        <taxon>Thelazia</taxon>
    </lineage>
</organism>
<keyword evidence="5" id="KW-0325">Glycoprotein</keyword>
<dbReference type="Pfam" id="PF01607">
    <property type="entry name" value="CBM_14"/>
    <property type="match status" value="4"/>
</dbReference>
<dbReference type="PANTHER" id="PTHR23301:SF94">
    <property type="entry name" value="CHITIN-BINDING TYPE-2 DOMAIN-CONTAINING PROTEIN"/>
    <property type="match status" value="1"/>
</dbReference>
<feature type="domain" description="Chitin-binding type-2" evidence="6">
    <location>
        <begin position="116"/>
        <end position="169"/>
    </location>
</feature>
<evidence type="ECO:0000256" key="5">
    <source>
        <dbReference type="ARBA" id="ARBA00023180"/>
    </source>
</evidence>
<feature type="domain" description="Chitin-binding type-2" evidence="6">
    <location>
        <begin position="254"/>
        <end position="311"/>
    </location>
</feature>
<keyword evidence="8" id="KW-1185">Reference proteome</keyword>
<sequence>MCINGHWMDRECPPGMSYSAKSQVCRLDPSCAHPSKCKLDVSYNLKCDEYMICSWKNIFEHHFCPTFHRWDSEALRCIPDSNCVPSMYSFEIKLIARFCEKCILSQLRPDRITHVEKQCIDGDTSNDEENCAHYAICIDGKWKKAKCKLREMFWNQQLKRCDYSNQCKAYKQADCSHGQRLIGGVCGEYLECIHDRNVQKCVSSHNCASFHDTHLSTIDYNISMSPLSHLLTTFENDQQNLHKMTTSSSYEQPKQYCVVGSKIRDEYNCSRYFICTKNGYKVRYCKDGQKFNEESGQCDKNYHYDLSHCDDGKTLESKLCGHYQFCQDGIWHEGKCQDNRQFANGRCQEYSSEKRKNHDLHNFSLTIVKLNLMSTPHDQTRDLQGNLSTCQNGDVSVNNSDLMRYFKCINGRFREQFCENGTIFDAERGFCSKCTNCTSEKRCKEKETKASYGVSAAYYMCENGKFRSRFCPYGFVYNHDNRACLQYTATSMFEQTCKETGDSAGYRADPLDCHQFYQCANGKWVSKTCPAHLFWNPEKTICDWPDQVDLCTQRET</sequence>
<evidence type="ECO:0000259" key="6">
    <source>
        <dbReference type="PROSITE" id="PS50940"/>
    </source>
</evidence>
<dbReference type="InterPro" id="IPR051940">
    <property type="entry name" value="Chitin_bind-dev_reg"/>
</dbReference>
<name>A0A158RB53_THECL</name>
<keyword evidence="4" id="KW-1015">Disulfide bond</keyword>
<accession>A0A158RB53</accession>
<evidence type="ECO:0000313" key="8">
    <source>
        <dbReference type="Proteomes" id="UP000276776"/>
    </source>
</evidence>
<dbReference type="STRING" id="103827.A0A158RB53"/>
<dbReference type="PROSITE" id="PS50940">
    <property type="entry name" value="CHIT_BIND_II"/>
    <property type="match status" value="4"/>
</dbReference>
<keyword evidence="1" id="KW-0147">Chitin-binding</keyword>
<evidence type="ECO:0000256" key="1">
    <source>
        <dbReference type="ARBA" id="ARBA00022669"/>
    </source>
</evidence>